<comment type="caution">
    <text evidence="4">The sequence shown here is derived from an EMBL/GenBank/DDBJ whole genome shotgun (WGS) entry which is preliminary data.</text>
</comment>
<dbReference type="PROSITE" id="PS50893">
    <property type="entry name" value="ABC_TRANSPORTER_2"/>
    <property type="match status" value="1"/>
</dbReference>
<evidence type="ECO:0000313" key="4">
    <source>
        <dbReference type="EMBL" id="PWJ96709.1"/>
    </source>
</evidence>
<dbReference type="SUPFAM" id="SSF52540">
    <property type="entry name" value="P-loop containing nucleoside triphosphate hydrolases"/>
    <property type="match status" value="1"/>
</dbReference>
<proteinExistence type="predicted"/>
<dbReference type="PANTHER" id="PTHR24220:SF86">
    <property type="entry name" value="ABC TRANSPORTER ABCH.1"/>
    <property type="match status" value="1"/>
</dbReference>
<dbReference type="AlphaFoldDB" id="A0AA45C9C0"/>
<reference evidence="4 5" key="1">
    <citation type="submission" date="2018-05" db="EMBL/GenBank/DDBJ databases">
        <title>Genomic Encyclopedia of Type Strains, Phase IV (KMG-IV): sequencing the most valuable type-strain genomes for metagenomic binning, comparative biology and taxonomic classification.</title>
        <authorList>
            <person name="Goeker M."/>
        </authorList>
    </citation>
    <scope>NUCLEOTIDE SEQUENCE [LARGE SCALE GENOMIC DNA]</scope>
    <source>
        <strain evidence="4 5">DSM 24906</strain>
    </source>
</reference>
<dbReference type="InterPro" id="IPR017871">
    <property type="entry name" value="ABC_transporter-like_CS"/>
</dbReference>
<dbReference type="InterPro" id="IPR003439">
    <property type="entry name" value="ABC_transporter-like_ATP-bd"/>
</dbReference>
<dbReference type="GO" id="GO:0022857">
    <property type="term" value="F:transmembrane transporter activity"/>
    <property type="evidence" value="ECO:0007669"/>
    <property type="project" value="TreeGrafter"/>
</dbReference>
<keyword evidence="5" id="KW-1185">Reference proteome</keyword>
<dbReference type="RefSeq" id="WP_109603696.1">
    <property type="nucleotide sequence ID" value="NZ_JAMHJO010000001.1"/>
</dbReference>
<dbReference type="EMBL" id="QGGI01000001">
    <property type="protein sequence ID" value="PWJ96709.1"/>
    <property type="molecule type" value="Genomic_DNA"/>
</dbReference>
<dbReference type="Pfam" id="PF00005">
    <property type="entry name" value="ABC_tran"/>
    <property type="match status" value="1"/>
</dbReference>
<dbReference type="Proteomes" id="UP000245921">
    <property type="component" value="Unassembled WGS sequence"/>
</dbReference>
<dbReference type="InterPro" id="IPR015854">
    <property type="entry name" value="ABC_transpr_LolD-like"/>
</dbReference>
<accession>A0AA45C9C0</accession>
<evidence type="ECO:0000313" key="5">
    <source>
        <dbReference type="Proteomes" id="UP000245921"/>
    </source>
</evidence>
<evidence type="ECO:0000256" key="1">
    <source>
        <dbReference type="ARBA" id="ARBA00022741"/>
    </source>
</evidence>
<dbReference type="Gene3D" id="3.40.50.300">
    <property type="entry name" value="P-loop containing nucleotide triphosphate hydrolases"/>
    <property type="match status" value="1"/>
</dbReference>
<dbReference type="InterPro" id="IPR027417">
    <property type="entry name" value="P-loop_NTPase"/>
</dbReference>
<feature type="domain" description="ABC transporter" evidence="3">
    <location>
        <begin position="7"/>
        <end position="204"/>
    </location>
</feature>
<gene>
    <name evidence="4" type="ORF">C7380_101284</name>
</gene>
<name>A0AA45C9C0_9BACT</name>
<dbReference type="PROSITE" id="PS00211">
    <property type="entry name" value="ABC_TRANSPORTER_1"/>
    <property type="match status" value="1"/>
</dbReference>
<keyword evidence="1" id="KW-0547">Nucleotide-binding</keyword>
<evidence type="ECO:0000259" key="3">
    <source>
        <dbReference type="PROSITE" id="PS50893"/>
    </source>
</evidence>
<dbReference type="GO" id="GO:0005524">
    <property type="term" value="F:ATP binding"/>
    <property type="evidence" value="ECO:0007669"/>
    <property type="project" value="UniProtKB-KW"/>
</dbReference>
<keyword evidence="2 4" id="KW-0067">ATP-binding</keyword>
<dbReference type="GO" id="GO:0005886">
    <property type="term" value="C:plasma membrane"/>
    <property type="evidence" value="ECO:0007669"/>
    <property type="project" value="TreeGrafter"/>
</dbReference>
<protein>
    <submittedName>
        <fullName evidence="4">ABC transport system ATP-binding protein/lipoprotein-releasing system ATP-binding protein</fullName>
    </submittedName>
</protein>
<dbReference type="SMART" id="SM00382">
    <property type="entry name" value="AAA"/>
    <property type="match status" value="1"/>
</dbReference>
<dbReference type="PANTHER" id="PTHR24220">
    <property type="entry name" value="IMPORT ATP-BINDING PROTEIN"/>
    <property type="match status" value="1"/>
</dbReference>
<evidence type="ECO:0000256" key="2">
    <source>
        <dbReference type="ARBA" id="ARBA00022840"/>
    </source>
</evidence>
<dbReference type="InterPro" id="IPR003593">
    <property type="entry name" value="AAA+_ATPase"/>
</dbReference>
<sequence>MMTETILKVKNLNFAYKKNIILKNINVHFQENQLYSIYGPSGSGKSTLLYLLGGLIKDKNKNIIKKDNLKVGFLFQTHNLIKELSIYENIKISQLIKNEDDDEKIYELLKEMGIYHIKNNYPDQISGGEAQRVSFIRTLIADTKIILCDEPTASLDTKNKEIIYNIISQYKKNKLIIIATHDENVKKYSDKTFNLIDGNLEEGG</sequence>
<dbReference type="GO" id="GO:0016887">
    <property type="term" value="F:ATP hydrolysis activity"/>
    <property type="evidence" value="ECO:0007669"/>
    <property type="project" value="InterPro"/>
</dbReference>
<organism evidence="4 5">
    <name type="scientific">Oceanotoga teriensis</name>
    <dbReference type="NCBI Taxonomy" id="515440"/>
    <lineage>
        <taxon>Bacteria</taxon>
        <taxon>Thermotogati</taxon>
        <taxon>Thermotogota</taxon>
        <taxon>Thermotogae</taxon>
        <taxon>Petrotogales</taxon>
        <taxon>Petrotogaceae</taxon>
        <taxon>Oceanotoga</taxon>
    </lineage>
</organism>